<organism evidence="7 8">
    <name type="scientific">Aromia moschata</name>
    <dbReference type="NCBI Taxonomy" id="1265417"/>
    <lineage>
        <taxon>Eukaryota</taxon>
        <taxon>Metazoa</taxon>
        <taxon>Ecdysozoa</taxon>
        <taxon>Arthropoda</taxon>
        <taxon>Hexapoda</taxon>
        <taxon>Insecta</taxon>
        <taxon>Pterygota</taxon>
        <taxon>Neoptera</taxon>
        <taxon>Endopterygota</taxon>
        <taxon>Coleoptera</taxon>
        <taxon>Polyphaga</taxon>
        <taxon>Cucujiformia</taxon>
        <taxon>Chrysomeloidea</taxon>
        <taxon>Cerambycidae</taxon>
        <taxon>Cerambycinae</taxon>
        <taxon>Callichromatini</taxon>
        <taxon>Aromia</taxon>
    </lineage>
</organism>
<comment type="catalytic activity">
    <reaction evidence="5">
        <text>S-ubiquitinyl-[E2 ubiquitin-conjugating enzyme]-L-cysteine + [acceptor protein]-L-lysine = [E2 ubiquitin-conjugating enzyme]-L-cysteine + N(6)-ubiquitinyl-[acceptor protein]-L-lysine.</text>
        <dbReference type="EC" id="2.3.2.27"/>
    </reaction>
</comment>
<dbReference type="InterPro" id="IPR033509">
    <property type="entry name" value="RNF146"/>
</dbReference>
<keyword evidence="1 5" id="KW-0479">Metal-binding</keyword>
<comment type="subcellular location">
    <subcellularLocation>
        <location evidence="5">Cytoplasm</location>
        <location evidence="5">Cytosol</location>
    </subcellularLocation>
</comment>
<evidence type="ECO:0000256" key="3">
    <source>
        <dbReference type="ARBA" id="ARBA00022833"/>
    </source>
</evidence>
<dbReference type="GO" id="GO:0051865">
    <property type="term" value="P:protein autoubiquitination"/>
    <property type="evidence" value="ECO:0007669"/>
    <property type="project" value="UniProtKB-UniRule"/>
</dbReference>
<evidence type="ECO:0000313" key="8">
    <source>
        <dbReference type="Proteomes" id="UP001162162"/>
    </source>
</evidence>
<dbReference type="InterPro" id="IPR044110">
    <property type="entry name" value="RING-HC_RNF146"/>
</dbReference>
<dbReference type="GO" id="GO:0008270">
    <property type="term" value="F:zinc ion binding"/>
    <property type="evidence" value="ECO:0007669"/>
    <property type="project" value="UniProtKB-UniRule"/>
</dbReference>
<dbReference type="GO" id="GO:0006511">
    <property type="term" value="P:ubiquitin-dependent protein catabolic process"/>
    <property type="evidence" value="ECO:0007669"/>
    <property type="project" value="UniProtKB-UniRule"/>
</dbReference>
<evidence type="ECO:0000256" key="5">
    <source>
        <dbReference type="RuleBase" id="RU367115"/>
    </source>
</evidence>
<evidence type="ECO:0000313" key="7">
    <source>
        <dbReference type="EMBL" id="KAJ8948824.1"/>
    </source>
</evidence>
<keyword evidence="5" id="KW-0808">Transferase</keyword>
<keyword evidence="8" id="KW-1185">Reference proteome</keyword>
<dbReference type="Proteomes" id="UP001162162">
    <property type="component" value="Unassembled WGS sequence"/>
</dbReference>
<keyword evidence="5" id="KW-0963">Cytoplasm</keyword>
<protein>
    <recommendedName>
        <fullName evidence="5">E3 ubiquitin-protein ligase</fullName>
        <ecNumber evidence="5">2.3.2.27</ecNumber>
    </recommendedName>
</protein>
<dbReference type="GO" id="GO:0005634">
    <property type="term" value="C:nucleus"/>
    <property type="evidence" value="ECO:0007669"/>
    <property type="project" value="TreeGrafter"/>
</dbReference>
<dbReference type="GO" id="GO:0005829">
    <property type="term" value="C:cytosol"/>
    <property type="evidence" value="ECO:0007669"/>
    <property type="project" value="UniProtKB-SubCell"/>
</dbReference>
<keyword evidence="5" id="KW-0833">Ubl conjugation pathway</keyword>
<feature type="domain" description="RING-type" evidence="6">
    <location>
        <begin position="23"/>
        <end position="61"/>
    </location>
</feature>
<dbReference type="Gene3D" id="3.30.40.10">
    <property type="entry name" value="Zinc/RING finger domain, C3HC4 (zinc finger)"/>
    <property type="match status" value="1"/>
</dbReference>
<keyword evidence="2 4" id="KW-0863">Zinc-finger</keyword>
<comment type="caution">
    <text evidence="7">The sequence shown here is derived from an EMBL/GenBank/DDBJ whole genome shotgun (WGS) entry which is preliminary data.</text>
</comment>
<evidence type="ECO:0000256" key="2">
    <source>
        <dbReference type="ARBA" id="ARBA00022771"/>
    </source>
</evidence>
<dbReference type="AlphaFoldDB" id="A0AAV8YCR9"/>
<sequence>MAEAASNENSTGDVKGKADGPECAVCLQPCVHPAQLPCGHIFCYLCVKGFANQNKKCAMCRQEIPRDFVDQPNLLQRPLTVDDTQGFDGGISGFMKVEMVGGNMMNELAKNWSYHIKMVKRPVKCS</sequence>
<comment type="function">
    <text evidence="5">E3 ubiquitin-protein ligase that specifically binds poly-ADP-ribosylated proteins and mediates their ubiquitination and subsequent degradation.</text>
</comment>
<evidence type="ECO:0000259" key="6">
    <source>
        <dbReference type="PROSITE" id="PS50089"/>
    </source>
</evidence>
<dbReference type="PANTHER" id="PTHR13417:SF2">
    <property type="entry name" value="E3 UBIQUITIN-PROTEIN LIGASE RNF146"/>
    <property type="match status" value="1"/>
</dbReference>
<dbReference type="PROSITE" id="PS50089">
    <property type="entry name" value="ZF_RING_2"/>
    <property type="match status" value="1"/>
</dbReference>
<name>A0AAV8YCR9_9CUCU</name>
<dbReference type="PANTHER" id="PTHR13417">
    <property type="entry name" value="E3 UBIQUITIN-PROTEIN LIGASE RNF146"/>
    <property type="match status" value="1"/>
</dbReference>
<keyword evidence="3 5" id="KW-0862">Zinc</keyword>
<comment type="pathway">
    <text evidence="5">Protein modification; protein ubiquitination.</text>
</comment>
<dbReference type="CDD" id="cd16546">
    <property type="entry name" value="RING-HC_RNF146"/>
    <property type="match status" value="1"/>
</dbReference>
<gene>
    <name evidence="7" type="ORF">NQ318_013476</name>
</gene>
<dbReference type="EC" id="2.3.2.27" evidence="5"/>
<dbReference type="SMART" id="SM00184">
    <property type="entry name" value="RING"/>
    <property type="match status" value="1"/>
</dbReference>
<evidence type="ECO:0000256" key="4">
    <source>
        <dbReference type="PROSITE-ProRule" id="PRU00175"/>
    </source>
</evidence>
<dbReference type="InterPro" id="IPR017907">
    <property type="entry name" value="Znf_RING_CS"/>
</dbReference>
<dbReference type="SUPFAM" id="SSF57850">
    <property type="entry name" value="RING/U-box"/>
    <property type="match status" value="1"/>
</dbReference>
<dbReference type="Pfam" id="PF13920">
    <property type="entry name" value="zf-C3HC4_3"/>
    <property type="match status" value="1"/>
</dbReference>
<reference evidence="7" key="1">
    <citation type="journal article" date="2023" name="Insect Mol. Biol.">
        <title>Genome sequencing provides insights into the evolution of gene families encoding plant cell wall-degrading enzymes in longhorned beetles.</title>
        <authorList>
            <person name="Shin N.R."/>
            <person name="Okamura Y."/>
            <person name="Kirsch R."/>
            <person name="Pauchet Y."/>
        </authorList>
    </citation>
    <scope>NUCLEOTIDE SEQUENCE</scope>
    <source>
        <strain evidence="7">AMC_N1</strain>
    </source>
</reference>
<dbReference type="GO" id="GO:0072572">
    <property type="term" value="F:poly-ADP-D-ribose binding"/>
    <property type="evidence" value="ECO:0007669"/>
    <property type="project" value="UniProtKB-UniRule"/>
</dbReference>
<evidence type="ECO:0000256" key="1">
    <source>
        <dbReference type="ARBA" id="ARBA00022723"/>
    </source>
</evidence>
<dbReference type="InterPro" id="IPR001841">
    <property type="entry name" value="Znf_RING"/>
</dbReference>
<dbReference type="EMBL" id="JAPWTK010000129">
    <property type="protein sequence ID" value="KAJ8948824.1"/>
    <property type="molecule type" value="Genomic_DNA"/>
</dbReference>
<dbReference type="PROSITE" id="PS00518">
    <property type="entry name" value="ZF_RING_1"/>
    <property type="match status" value="1"/>
</dbReference>
<accession>A0AAV8YCR9</accession>
<dbReference type="InterPro" id="IPR013083">
    <property type="entry name" value="Znf_RING/FYVE/PHD"/>
</dbReference>
<proteinExistence type="predicted"/>
<dbReference type="GO" id="GO:0061630">
    <property type="term" value="F:ubiquitin protein ligase activity"/>
    <property type="evidence" value="ECO:0007669"/>
    <property type="project" value="UniProtKB-UniRule"/>
</dbReference>
<comment type="PTM">
    <text evidence="5">Ubiquitinated; autoubiquitinated.</text>
</comment>
<dbReference type="GO" id="GO:0016055">
    <property type="term" value="P:Wnt signaling pathway"/>
    <property type="evidence" value="ECO:0007669"/>
    <property type="project" value="InterPro"/>
</dbReference>